<dbReference type="Pfam" id="PF07331">
    <property type="entry name" value="TctB"/>
    <property type="match status" value="1"/>
</dbReference>
<dbReference type="RefSeq" id="WP_164555191.1">
    <property type="nucleotide sequence ID" value="NZ_UZWE01000029.1"/>
</dbReference>
<dbReference type="EMBL" id="UZWE01000029">
    <property type="protein sequence ID" value="VDS08596.1"/>
    <property type="molecule type" value="Genomic_DNA"/>
</dbReference>
<keyword evidence="1" id="KW-0812">Transmembrane</keyword>
<protein>
    <submittedName>
        <fullName evidence="3">Tripartite tricarboxylate transporter TctB family protein</fullName>
    </submittedName>
</protein>
<keyword evidence="4" id="KW-1185">Reference proteome</keyword>
<sequence length="170" mass="18095">MTVKVFHAELGTAVATGLLGVAGVVGANELGHGWTESGPEAGYFPFYVGLILIGASLWNLVAAFIHHRRAQAHLAAGGEADEPFLDGERARRLGIFIAALLAFVVVTLTMGIYVGSILYITWSAWRQGGYRLPLALGTGAGFALALYVIFEVIFKIPLLKGPIEPLLGIY</sequence>
<feature type="domain" description="DUF1468" evidence="2">
    <location>
        <begin position="14"/>
        <end position="158"/>
    </location>
</feature>
<evidence type="ECO:0000313" key="3">
    <source>
        <dbReference type="EMBL" id="VDS08596.1"/>
    </source>
</evidence>
<feature type="transmembrane region" description="Helical" evidence="1">
    <location>
        <begin position="43"/>
        <end position="65"/>
    </location>
</feature>
<organism evidence="3 4">
    <name type="scientific">Paracoccus haematequi</name>
    <dbReference type="NCBI Taxonomy" id="2491866"/>
    <lineage>
        <taxon>Bacteria</taxon>
        <taxon>Pseudomonadati</taxon>
        <taxon>Pseudomonadota</taxon>
        <taxon>Alphaproteobacteria</taxon>
        <taxon>Rhodobacterales</taxon>
        <taxon>Paracoccaceae</taxon>
        <taxon>Paracoccus</taxon>
    </lineage>
</organism>
<feature type="transmembrane region" description="Helical" evidence="1">
    <location>
        <begin position="134"/>
        <end position="154"/>
    </location>
</feature>
<accession>A0A3S4DBA8</accession>
<reference evidence="3 4" key="1">
    <citation type="submission" date="2018-12" db="EMBL/GenBank/DDBJ databases">
        <authorList>
            <person name="Criscuolo A."/>
        </authorList>
    </citation>
    <scope>NUCLEOTIDE SEQUENCE [LARGE SCALE GENOMIC DNA]</scope>
    <source>
        <strain evidence="3">ACIP1116241</strain>
    </source>
</reference>
<keyword evidence="1" id="KW-0472">Membrane</keyword>
<dbReference type="InterPro" id="IPR009936">
    <property type="entry name" value="DUF1468"/>
</dbReference>
<dbReference type="Proteomes" id="UP000270743">
    <property type="component" value="Unassembled WGS sequence"/>
</dbReference>
<name>A0A3S4DBA8_9RHOB</name>
<feature type="transmembrane region" description="Helical" evidence="1">
    <location>
        <begin position="93"/>
        <end position="122"/>
    </location>
</feature>
<gene>
    <name evidence="3" type="ORF">PARHAE_01780</name>
</gene>
<keyword evidence="1" id="KW-1133">Transmembrane helix</keyword>
<proteinExistence type="predicted"/>
<dbReference type="AlphaFoldDB" id="A0A3S4DBA8"/>
<evidence type="ECO:0000256" key="1">
    <source>
        <dbReference type="SAM" id="Phobius"/>
    </source>
</evidence>
<evidence type="ECO:0000313" key="4">
    <source>
        <dbReference type="Proteomes" id="UP000270743"/>
    </source>
</evidence>
<evidence type="ECO:0000259" key="2">
    <source>
        <dbReference type="Pfam" id="PF07331"/>
    </source>
</evidence>